<gene>
    <name evidence="1" type="ORF">F5050DRAFT_1748142</name>
</gene>
<evidence type="ECO:0008006" key="3">
    <source>
        <dbReference type="Google" id="ProtNLM"/>
    </source>
</evidence>
<dbReference type="Proteomes" id="UP001163828">
    <property type="component" value="Unassembled WGS sequence"/>
</dbReference>
<organism evidence="1 2">
    <name type="scientific">Lentinula boryana</name>
    <dbReference type="NCBI Taxonomy" id="40481"/>
    <lineage>
        <taxon>Eukaryota</taxon>
        <taxon>Fungi</taxon>
        <taxon>Dikarya</taxon>
        <taxon>Basidiomycota</taxon>
        <taxon>Agaricomycotina</taxon>
        <taxon>Agaricomycetes</taxon>
        <taxon>Agaricomycetidae</taxon>
        <taxon>Agaricales</taxon>
        <taxon>Marasmiineae</taxon>
        <taxon>Omphalotaceae</taxon>
        <taxon>Lentinula</taxon>
    </lineage>
</organism>
<keyword evidence="2" id="KW-1185">Reference proteome</keyword>
<name>A0ABQ8QHH7_9AGAR</name>
<reference evidence="1" key="1">
    <citation type="submission" date="2022-08" db="EMBL/GenBank/DDBJ databases">
        <authorList>
            <consortium name="DOE Joint Genome Institute"/>
            <person name="Min B."/>
            <person name="Riley R."/>
            <person name="Sierra-Patev S."/>
            <person name="Naranjo-Ortiz M."/>
            <person name="Looney B."/>
            <person name="Konkel Z."/>
            <person name="Slot J.C."/>
            <person name="Sakamoto Y."/>
            <person name="Steenwyk J.L."/>
            <person name="Rokas A."/>
            <person name="Carro J."/>
            <person name="Camarero S."/>
            <person name="Ferreira P."/>
            <person name="Molpeceres G."/>
            <person name="Ruiz-Duenas F.J."/>
            <person name="Serrano A."/>
            <person name="Henrissat B."/>
            <person name="Drula E."/>
            <person name="Hughes K.W."/>
            <person name="Mata J.L."/>
            <person name="Ishikawa N.K."/>
            <person name="Vargas-Isla R."/>
            <person name="Ushijima S."/>
            <person name="Smith C.A."/>
            <person name="Ahrendt S."/>
            <person name="Andreopoulos W."/>
            <person name="He G."/>
            <person name="Labutti K."/>
            <person name="Lipzen A."/>
            <person name="Ng V."/>
            <person name="Sandor L."/>
            <person name="Barry K."/>
            <person name="Martinez A.T."/>
            <person name="Xiao Y."/>
            <person name="Gibbons J.G."/>
            <person name="Terashima K."/>
            <person name="Hibbett D.S."/>
            <person name="Grigoriev I.V."/>
        </authorList>
    </citation>
    <scope>NUCLEOTIDE SEQUENCE</scope>
    <source>
        <strain evidence="1">TFB10827</strain>
    </source>
</reference>
<accession>A0ABQ8QHH7</accession>
<comment type="caution">
    <text evidence="1">The sequence shown here is derived from an EMBL/GenBank/DDBJ whole genome shotgun (WGS) entry which is preliminary data.</text>
</comment>
<sequence length="78" mass="8913">MDDFADLQEILDKWCLASGAKFNVAKTQIIPIGAEEYRTRVLPIRNTDPNCKPLPEYFQLAKEGEVIWILGAWYGNNL</sequence>
<proteinExistence type="predicted"/>
<protein>
    <recommendedName>
        <fullName evidence="3">Reverse transcriptase domain-containing protein</fullName>
    </recommendedName>
</protein>
<dbReference type="EMBL" id="MU790569">
    <property type="protein sequence ID" value="KAJ3998002.1"/>
    <property type="molecule type" value="Genomic_DNA"/>
</dbReference>
<evidence type="ECO:0000313" key="2">
    <source>
        <dbReference type="Proteomes" id="UP001163828"/>
    </source>
</evidence>
<evidence type="ECO:0000313" key="1">
    <source>
        <dbReference type="EMBL" id="KAJ3998002.1"/>
    </source>
</evidence>